<dbReference type="PANTHER" id="PTHR42852:SF13">
    <property type="entry name" value="PROTEIN DIPZ"/>
    <property type="match status" value="1"/>
</dbReference>
<evidence type="ECO:0000256" key="1">
    <source>
        <dbReference type="SAM" id="MobiDB-lite"/>
    </source>
</evidence>
<accession>D5SYS5</accession>
<dbReference type="InterPro" id="IPR050553">
    <property type="entry name" value="Thioredoxin_ResA/DsbE_sf"/>
</dbReference>
<dbReference type="Pfam" id="PF00578">
    <property type="entry name" value="AhpC-TSA"/>
    <property type="match status" value="1"/>
</dbReference>
<dbReference type="SUPFAM" id="SSF52833">
    <property type="entry name" value="Thioredoxin-like"/>
    <property type="match status" value="1"/>
</dbReference>
<evidence type="ECO:0000313" key="3">
    <source>
        <dbReference type="EMBL" id="ADG67857.1"/>
    </source>
</evidence>
<keyword evidence="4" id="KW-1185">Reference proteome</keyword>
<evidence type="ECO:0000313" key="4">
    <source>
        <dbReference type="Proteomes" id="UP000002220"/>
    </source>
</evidence>
<dbReference type="EMBL" id="CP001744">
    <property type="protein sequence ID" value="ADG67857.1"/>
    <property type="molecule type" value="Genomic_DNA"/>
</dbReference>
<dbReference type="Proteomes" id="UP000002220">
    <property type="component" value="Chromosome"/>
</dbReference>
<proteinExistence type="predicted"/>
<dbReference type="HOGENOM" id="CLU_762568_0_0_0"/>
<dbReference type="InterPro" id="IPR000866">
    <property type="entry name" value="AhpC/TSA"/>
</dbReference>
<name>D5SYS5_PLAL2</name>
<reference evidence="3 4" key="1">
    <citation type="journal article" date="2010" name="Stand. Genomic Sci.">
        <title>Complete genome sequence of Planctomyces limnophilus type strain (Mu 290).</title>
        <authorList>
            <person name="Labutti K."/>
            <person name="Sikorski J."/>
            <person name="Schneider S."/>
            <person name="Nolan M."/>
            <person name="Lucas S."/>
            <person name="Glavina Del Rio T."/>
            <person name="Tice H."/>
            <person name="Cheng J.F."/>
            <person name="Goodwin L."/>
            <person name="Pitluck S."/>
            <person name="Liolios K."/>
            <person name="Ivanova N."/>
            <person name="Mavromatis K."/>
            <person name="Mikhailova N."/>
            <person name="Pati A."/>
            <person name="Chen A."/>
            <person name="Palaniappan K."/>
            <person name="Land M."/>
            <person name="Hauser L."/>
            <person name="Chang Y.J."/>
            <person name="Jeffries C.D."/>
            <person name="Tindall B.J."/>
            <person name="Rohde M."/>
            <person name="Goker M."/>
            <person name="Woyke T."/>
            <person name="Bristow J."/>
            <person name="Eisen J.A."/>
            <person name="Markowitz V."/>
            <person name="Hugenholtz P."/>
            <person name="Kyrpides N.C."/>
            <person name="Klenk H.P."/>
            <person name="Lapidus A."/>
        </authorList>
    </citation>
    <scope>NUCLEOTIDE SEQUENCE [LARGE SCALE GENOMIC DNA]</scope>
    <source>
        <strain evidence="4">ATCC 43296 / DSM 3776 / IFAM 1008 / 290</strain>
    </source>
</reference>
<dbReference type="CDD" id="cd02966">
    <property type="entry name" value="TlpA_like_family"/>
    <property type="match status" value="1"/>
</dbReference>
<feature type="domain" description="Thioredoxin" evidence="2">
    <location>
        <begin position="31"/>
        <end position="154"/>
    </location>
</feature>
<dbReference type="GO" id="GO:0016491">
    <property type="term" value="F:oxidoreductase activity"/>
    <property type="evidence" value="ECO:0007669"/>
    <property type="project" value="InterPro"/>
</dbReference>
<dbReference type="PANTHER" id="PTHR42852">
    <property type="entry name" value="THIOL:DISULFIDE INTERCHANGE PROTEIN DSBE"/>
    <property type="match status" value="1"/>
</dbReference>
<dbReference type="STRING" id="521674.Plim_2029"/>
<dbReference type="PROSITE" id="PS51352">
    <property type="entry name" value="THIOREDOXIN_2"/>
    <property type="match status" value="1"/>
</dbReference>
<organism evidence="3 4">
    <name type="scientific">Planctopirus limnophila (strain ATCC 43296 / DSM 3776 / IFAM 1008 / Mu 290)</name>
    <name type="common">Planctomyces limnophilus</name>
    <dbReference type="NCBI Taxonomy" id="521674"/>
    <lineage>
        <taxon>Bacteria</taxon>
        <taxon>Pseudomonadati</taxon>
        <taxon>Planctomycetota</taxon>
        <taxon>Planctomycetia</taxon>
        <taxon>Planctomycetales</taxon>
        <taxon>Planctomycetaceae</taxon>
        <taxon>Planctopirus</taxon>
    </lineage>
</organism>
<dbReference type="InterPro" id="IPR036249">
    <property type="entry name" value="Thioredoxin-like_sf"/>
</dbReference>
<feature type="region of interest" description="Disordered" evidence="1">
    <location>
        <begin position="344"/>
        <end position="363"/>
    </location>
</feature>
<evidence type="ECO:0000259" key="2">
    <source>
        <dbReference type="PROSITE" id="PS51352"/>
    </source>
</evidence>
<dbReference type="AlphaFoldDB" id="D5SYS5"/>
<sequence length="363" mass="39445" precursor="true">MIAKNMTSKAGWTGVLLAFVFVLLVADSRKALAQPPLPKNPGQWVNSQPLSYEQLRGKAVYLVFFEETCPKCRAAWPDILSAAKSNEKLPVVFIAVNSGTQRAEVERYAQQVKINWPIIVDTDRSFEKEFASSSVGEISLQNIRQIRGISAAGKIESLPYDDYSDAIKGLAQGATWKVERAEVPPEMIPLWQQVEFGAYGGVAQPLKKAALSNRPEVKSVAEKMLAVVDAERQELENEALASAEAGNKFKAYELLLKLNDTFKGYPLSDGAAKLKKDLPKDPQVKSGLAALKQIQNIERQLANAKPQLKEKLGEQLSKMVTDYPETQLATHAAALLKGAGLDVPEAGGAAGSQNPPAIKSGTF</sequence>
<dbReference type="InterPro" id="IPR013766">
    <property type="entry name" value="Thioredoxin_domain"/>
</dbReference>
<dbReference type="Gene3D" id="3.40.30.10">
    <property type="entry name" value="Glutaredoxin"/>
    <property type="match status" value="1"/>
</dbReference>
<feature type="compositionally biased region" description="Polar residues" evidence="1">
    <location>
        <begin position="351"/>
        <end position="363"/>
    </location>
</feature>
<dbReference type="OrthoDB" id="209808at2"/>
<dbReference type="GO" id="GO:0016209">
    <property type="term" value="F:antioxidant activity"/>
    <property type="evidence" value="ECO:0007669"/>
    <property type="project" value="InterPro"/>
</dbReference>
<protein>
    <recommendedName>
        <fullName evidence="2">Thioredoxin domain-containing protein</fullName>
    </recommendedName>
</protein>
<dbReference type="KEGG" id="plm:Plim_2029"/>
<gene>
    <name evidence="3" type="ordered locus">Plim_2029</name>
</gene>